<dbReference type="Proteomes" id="UP000295783">
    <property type="component" value="Unassembled WGS sequence"/>
</dbReference>
<dbReference type="EMBL" id="SNYW01000008">
    <property type="protein sequence ID" value="TDQ81997.1"/>
    <property type="molecule type" value="Genomic_DNA"/>
</dbReference>
<keyword evidence="3" id="KW-1185">Reference proteome</keyword>
<organism evidence="2 3">
    <name type="scientific">Dongia mobilis</name>
    <dbReference type="NCBI Taxonomy" id="578943"/>
    <lineage>
        <taxon>Bacteria</taxon>
        <taxon>Pseudomonadati</taxon>
        <taxon>Pseudomonadota</taxon>
        <taxon>Alphaproteobacteria</taxon>
        <taxon>Rhodospirillales</taxon>
        <taxon>Dongiaceae</taxon>
        <taxon>Dongia</taxon>
    </lineage>
</organism>
<proteinExistence type="predicted"/>
<evidence type="ECO:0000256" key="1">
    <source>
        <dbReference type="SAM" id="MobiDB-lite"/>
    </source>
</evidence>
<feature type="region of interest" description="Disordered" evidence="1">
    <location>
        <begin position="91"/>
        <end position="117"/>
    </location>
</feature>
<gene>
    <name evidence="2" type="ORF">A8950_1817</name>
</gene>
<protein>
    <submittedName>
        <fullName evidence="2">Uncharacterized protein</fullName>
    </submittedName>
</protein>
<evidence type="ECO:0000313" key="3">
    <source>
        <dbReference type="Proteomes" id="UP000295783"/>
    </source>
</evidence>
<dbReference type="OrthoDB" id="5405867at2"/>
<dbReference type="AlphaFoldDB" id="A0A4R6WR50"/>
<evidence type="ECO:0000313" key="2">
    <source>
        <dbReference type="EMBL" id="TDQ81997.1"/>
    </source>
</evidence>
<comment type="caution">
    <text evidence="2">The sequence shown here is derived from an EMBL/GenBank/DDBJ whole genome shotgun (WGS) entry which is preliminary data.</text>
</comment>
<name>A0A4R6WR50_9PROT</name>
<sequence length="117" mass="12556">MTKAVMTNAMPKEEFETAMQDVAKAFGSPAELLADERLSRAQKLKLLQQWDYDLGLLLVAGEENMAGDGSQSAAERLRLVRACIDRLGGAADAEKDPTGKVGGAQIIALDRKPPRAS</sequence>
<dbReference type="RefSeq" id="WP_133613318.1">
    <property type="nucleotide sequence ID" value="NZ_SNYW01000008.1"/>
</dbReference>
<accession>A0A4R6WR50</accession>
<reference evidence="2 3" key="1">
    <citation type="submission" date="2019-03" db="EMBL/GenBank/DDBJ databases">
        <title>Genomic Encyclopedia of Type Strains, Phase III (KMG-III): the genomes of soil and plant-associated and newly described type strains.</title>
        <authorList>
            <person name="Whitman W."/>
        </authorList>
    </citation>
    <scope>NUCLEOTIDE SEQUENCE [LARGE SCALE GENOMIC DNA]</scope>
    <source>
        <strain evidence="2 3">CGMCC 1.7660</strain>
    </source>
</reference>